<evidence type="ECO:0000313" key="1">
    <source>
        <dbReference type="EMBL" id="MFC4913374.1"/>
    </source>
</evidence>
<dbReference type="CDD" id="cd17074">
    <property type="entry name" value="Ubl_CysO_like"/>
    <property type="match status" value="1"/>
</dbReference>
<dbReference type="Gene3D" id="3.10.20.30">
    <property type="match status" value="1"/>
</dbReference>
<comment type="caution">
    <text evidence="1">The sequence shown here is derived from an EMBL/GenBank/DDBJ whole genome shotgun (WGS) entry which is preliminary data.</text>
</comment>
<dbReference type="InterPro" id="IPR012675">
    <property type="entry name" value="Beta-grasp_dom_sf"/>
</dbReference>
<reference evidence="2" key="1">
    <citation type="journal article" date="2019" name="Int. J. Syst. Evol. Microbiol.">
        <title>The Global Catalogue of Microorganisms (GCM) 10K type strain sequencing project: providing services to taxonomists for standard genome sequencing and annotation.</title>
        <authorList>
            <consortium name="The Broad Institute Genomics Platform"/>
            <consortium name="The Broad Institute Genome Sequencing Center for Infectious Disease"/>
            <person name="Wu L."/>
            <person name="Ma J."/>
        </authorList>
    </citation>
    <scope>NUCLEOTIDE SEQUENCE [LARGE SCALE GENOMIC DNA]</scope>
    <source>
        <strain evidence="2">KLKA75</strain>
    </source>
</reference>
<organism evidence="1 2">
    <name type="scientific">Actinomadura gamaensis</name>
    <dbReference type="NCBI Taxonomy" id="1763541"/>
    <lineage>
        <taxon>Bacteria</taxon>
        <taxon>Bacillati</taxon>
        <taxon>Actinomycetota</taxon>
        <taxon>Actinomycetes</taxon>
        <taxon>Streptosporangiales</taxon>
        <taxon>Thermomonosporaceae</taxon>
        <taxon>Actinomadura</taxon>
    </lineage>
</organism>
<dbReference type="SUPFAM" id="SSF54285">
    <property type="entry name" value="MoaD/ThiS"/>
    <property type="match status" value="1"/>
</dbReference>
<dbReference type="Pfam" id="PF02597">
    <property type="entry name" value="ThiS"/>
    <property type="match status" value="1"/>
</dbReference>
<dbReference type="InterPro" id="IPR016155">
    <property type="entry name" value="Mopterin_synth/thiamin_S_b"/>
</dbReference>
<dbReference type="Proteomes" id="UP001595872">
    <property type="component" value="Unassembled WGS sequence"/>
</dbReference>
<accession>A0ABV9UB31</accession>
<dbReference type="InterPro" id="IPR003749">
    <property type="entry name" value="ThiS/MoaD-like"/>
</dbReference>
<evidence type="ECO:0000313" key="2">
    <source>
        <dbReference type="Proteomes" id="UP001595872"/>
    </source>
</evidence>
<proteinExistence type="predicted"/>
<sequence>MSTVSVRIPTILRTYTGGESEVSAEGGTLRAVVADLESSYAGISARILDDNGKIRRFVNVYVGDEDVRFAEGLDTPTPSGSQISIIPAVAGGC</sequence>
<dbReference type="PANTHER" id="PTHR38031">
    <property type="entry name" value="SULFUR CARRIER PROTEIN SLR0821-RELATED"/>
    <property type="match status" value="1"/>
</dbReference>
<dbReference type="EMBL" id="JBHSIT010000016">
    <property type="protein sequence ID" value="MFC4913374.1"/>
    <property type="molecule type" value="Genomic_DNA"/>
</dbReference>
<protein>
    <submittedName>
        <fullName evidence="1">MoaD/ThiS family protein</fullName>
    </submittedName>
</protein>
<name>A0ABV9UB31_9ACTN</name>
<dbReference type="PANTHER" id="PTHR38031:SF1">
    <property type="entry name" value="SULFUR CARRIER PROTEIN CYSO"/>
    <property type="match status" value="1"/>
</dbReference>
<gene>
    <name evidence="1" type="ORF">ACFPCY_39170</name>
</gene>
<dbReference type="RefSeq" id="WP_378264226.1">
    <property type="nucleotide sequence ID" value="NZ_JBHSIT010000016.1"/>
</dbReference>
<dbReference type="InterPro" id="IPR052045">
    <property type="entry name" value="Sulfur_Carrier/Prot_Modifier"/>
</dbReference>
<keyword evidence="2" id="KW-1185">Reference proteome</keyword>